<evidence type="ECO:0000313" key="9">
    <source>
        <dbReference type="Proteomes" id="UP000293865"/>
    </source>
</evidence>
<evidence type="ECO:0000256" key="5">
    <source>
        <dbReference type="ARBA" id="ARBA00022840"/>
    </source>
</evidence>
<dbReference type="PANTHER" id="PTHR46566:SF5">
    <property type="entry name" value="1-PHOSPHOFRUCTOKINASE"/>
    <property type="match status" value="1"/>
</dbReference>
<dbReference type="AlphaFoldDB" id="A0A4Q2KQF7"/>
<dbReference type="Proteomes" id="UP000293865">
    <property type="component" value="Unassembled WGS sequence"/>
</dbReference>
<evidence type="ECO:0000259" key="7">
    <source>
        <dbReference type="Pfam" id="PF00294"/>
    </source>
</evidence>
<dbReference type="InterPro" id="IPR017583">
    <property type="entry name" value="Tagatose/fructose_Pkinase"/>
</dbReference>
<protein>
    <submittedName>
        <fullName evidence="8">1-phosphofructokinase family hexose kinase</fullName>
    </submittedName>
</protein>
<dbReference type="EMBL" id="SDPN01000081">
    <property type="protein sequence ID" value="RXZ66889.1"/>
    <property type="molecule type" value="Genomic_DNA"/>
</dbReference>
<dbReference type="InterPro" id="IPR011611">
    <property type="entry name" value="PfkB_dom"/>
</dbReference>
<evidence type="ECO:0000256" key="2">
    <source>
        <dbReference type="ARBA" id="ARBA00022679"/>
    </source>
</evidence>
<dbReference type="Gene3D" id="3.40.1190.20">
    <property type="match status" value="1"/>
</dbReference>
<accession>A0A4Q2KQF7</accession>
<dbReference type="PIRSF" id="PIRSF000535">
    <property type="entry name" value="1PFK/6PFK/LacC"/>
    <property type="match status" value="1"/>
</dbReference>
<dbReference type="RefSeq" id="WP_129522635.1">
    <property type="nucleotide sequence ID" value="NZ_SDPN01000081.1"/>
</dbReference>
<name>A0A4Q2KQF7_9MICO</name>
<evidence type="ECO:0000313" key="8">
    <source>
        <dbReference type="EMBL" id="RXZ66889.1"/>
    </source>
</evidence>
<evidence type="ECO:0000256" key="3">
    <source>
        <dbReference type="ARBA" id="ARBA00022741"/>
    </source>
</evidence>
<dbReference type="Pfam" id="PF00294">
    <property type="entry name" value="PfkB"/>
    <property type="match status" value="1"/>
</dbReference>
<evidence type="ECO:0000256" key="4">
    <source>
        <dbReference type="ARBA" id="ARBA00022777"/>
    </source>
</evidence>
<gene>
    <name evidence="8" type="ORF">ESP51_20070</name>
</gene>
<dbReference type="SUPFAM" id="SSF53613">
    <property type="entry name" value="Ribokinase-like"/>
    <property type="match status" value="1"/>
</dbReference>
<keyword evidence="3" id="KW-0547">Nucleotide-binding</keyword>
<comment type="caution">
    <text evidence="8">The sequence shown here is derived from an EMBL/GenBank/DDBJ whole genome shotgun (WGS) entry which is preliminary data.</text>
</comment>
<dbReference type="OrthoDB" id="9801219at2"/>
<organism evidence="8 9">
    <name type="scientific">Agromyces albus</name>
    <dbReference type="NCBI Taxonomy" id="205332"/>
    <lineage>
        <taxon>Bacteria</taxon>
        <taxon>Bacillati</taxon>
        <taxon>Actinomycetota</taxon>
        <taxon>Actinomycetes</taxon>
        <taxon>Micrococcales</taxon>
        <taxon>Microbacteriaceae</taxon>
        <taxon>Agromyces</taxon>
    </lineage>
</organism>
<proteinExistence type="inferred from homology"/>
<dbReference type="GO" id="GO:0005829">
    <property type="term" value="C:cytosol"/>
    <property type="evidence" value="ECO:0007669"/>
    <property type="project" value="TreeGrafter"/>
</dbReference>
<keyword evidence="9" id="KW-1185">Reference proteome</keyword>
<keyword evidence="5" id="KW-0067">ATP-binding</keyword>
<keyword evidence="4 8" id="KW-0418">Kinase</keyword>
<evidence type="ECO:0000256" key="1">
    <source>
        <dbReference type="ARBA" id="ARBA00010688"/>
    </source>
</evidence>
<keyword evidence="2 6" id="KW-0808">Transferase</keyword>
<dbReference type="GO" id="GO:0008443">
    <property type="term" value="F:phosphofructokinase activity"/>
    <property type="evidence" value="ECO:0007669"/>
    <property type="project" value="TreeGrafter"/>
</dbReference>
<comment type="similarity">
    <text evidence="1">Belongs to the carbohydrate kinase PfkB family.</text>
</comment>
<evidence type="ECO:0000256" key="6">
    <source>
        <dbReference type="PIRNR" id="PIRNR000535"/>
    </source>
</evidence>
<sequence length="322" mass="32344">MILTVTPNPALDLTWHVDRLTPGATHRVPAGTARAGGKGVNVARVLHGRRIEVLALATSGGATGAEFTRELDSSGIPHHLVPVGGATRRSVAIVDDERGETAVLNEHGAPLDAAESSALLDAAARLGRASRVAAICGSLPPGVSPDALCALVEDLVAAGTRVVVDTSGPGILAAARAGAHALKPNRDELEAATGHADPVSGARALLDLGARLVVVSLGAEGLVCVSRADAAGGLRARLPRVLHGNATGAGDALVAAIAAALADTPDLHADTDVAATARSRLARRAAAWSASAVLMPLAGELSPEHDALEAEVVVESIAEEHA</sequence>
<dbReference type="GO" id="GO:0005524">
    <property type="term" value="F:ATP binding"/>
    <property type="evidence" value="ECO:0007669"/>
    <property type="project" value="UniProtKB-KW"/>
</dbReference>
<feature type="domain" description="Carbohydrate kinase PfkB" evidence="7">
    <location>
        <begin position="16"/>
        <end position="269"/>
    </location>
</feature>
<dbReference type="NCBIfam" id="TIGR03168">
    <property type="entry name" value="1-PFK"/>
    <property type="match status" value="1"/>
</dbReference>
<dbReference type="InterPro" id="IPR029056">
    <property type="entry name" value="Ribokinase-like"/>
</dbReference>
<reference evidence="8 9" key="1">
    <citation type="submission" date="2019-01" db="EMBL/GenBank/DDBJ databases">
        <title>Agromyces.</title>
        <authorList>
            <person name="Li J."/>
        </authorList>
    </citation>
    <scope>NUCLEOTIDE SEQUENCE [LARGE SCALE GENOMIC DNA]</scope>
    <source>
        <strain evidence="8 9">DSM 15934</strain>
    </source>
</reference>
<dbReference type="PANTHER" id="PTHR46566">
    <property type="entry name" value="1-PHOSPHOFRUCTOKINASE-RELATED"/>
    <property type="match status" value="1"/>
</dbReference>